<dbReference type="PANTHER" id="PTHR35861">
    <property type="match status" value="1"/>
</dbReference>
<dbReference type="EMBL" id="PKLF01000003">
    <property type="protein sequence ID" value="MBE8611526.1"/>
    <property type="molecule type" value="Genomic_DNA"/>
</dbReference>
<proteinExistence type="inferred from homology"/>
<comment type="caution">
    <text evidence="4">The sequence shown here is derived from an EMBL/GenBank/DDBJ whole genome shotgun (WGS) entry which is preliminary data.</text>
</comment>
<gene>
    <name evidence="4" type="ORF">CYG68_03735</name>
</gene>
<feature type="domain" description="Tail sheath protein subtilisin-like" evidence="2">
    <location>
        <begin position="199"/>
        <end position="358"/>
    </location>
</feature>
<evidence type="ECO:0000313" key="5">
    <source>
        <dbReference type="Proteomes" id="UP000650477"/>
    </source>
</evidence>
<dbReference type="InterPro" id="IPR052042">
    <property type="entry name" value="Tail_sheath_structural"/>
</dbReference>
<accession>A0A8I0Q040</accession>
<name>A0A8I0Q040_MORMO</name>
<dbReference type="InterPro" id="IPR020287">
    <property type="entry name" value="Tail_sheath_C"/>
</dbReference>
<dbReference type="Gene3D" id="3.40.50.11780">
    <property type="match status" value="1"/>
</dbReference>
<reference evidence="4" key="1">
    <citation type="submission" date="2017-12" db="EMBL/GenBank/DDBJ databases">
        <title>Genome sequencing and analysis.</title>
        <authorList>
            <person name="Huang Y.-T."/>
        </authorList>
    </citation>
    <scope>NUCLEOTIDE SEQUENCE</scope>
    <source>
        <strain evidence="4">VGH116</strain>
    </source>
</reference>
<comment type="similarity">
    <text evidence="1">Belongs to the myoviridae tail sheath protein family.</text>
</comment>
<dbReference type="Proteomes" id="UP000650477">
    <property type="component" value="Unassembled WGS sequence"/>
</dbReference>
<dbReference type="PANTHER" id="PTHR35861:SF1">
    <property type="entry name" value="PHAGE TAIL SHEATH PROTEIN"/>
    <property type="match status" value="1"/>
</dbReference>
<sequence length="478" mass="51208">MNSQRPNYLHGINTYEILGGPRPVRGVKSGVIGLIGTAPAGDVNKPVFVNSETLAAQFGPESAGFTLPQALRAIADHGVMSVVVINVLDPAKHLSRVTDEVINPNGGAKLAHPMVRDVVVKNSTSATTYTADQDYRVDPQTGTVTRLAGGSIAATDQVKVTYAWLDPSKVTAAEIIGSVSSSGRRSGILVLDDVFSELGFEAKILIAPVYCTQLSVTAALSVMADKLDAVTYVDAPVGISVQQAIAGRGPNGTINFNTASPRVRLCYPHLKVYDPVTNKDRLEPLSVRAAALRARVDADEGYWVSSSNHEIKGVTGLERPISARIDDATCDANLLNEAGITTVFNGFGTGIRLWGNRSAAFPTTTHLTSFENARRTADMFNESLRMTSLQYVDRNISPALIDSILATAEGYARTMLGDGALSGFKVWYDPARNTETGLSAGHVRISYKITPSVPMEWLTYEAEITSEYLMNIKSGGTR</sequence>
<dbReference type="RefSeq" id="WP_193829485.1">
    <property type="nucleotide sequence ID" value="NZ_PKLF01000003.1"/>
</dbReference>
<dbReference type="Pfam" id="PF04984">
    <property type="entry name" value="Phage_sheath_1"/>
    <property type="match status" value="1"/>
</dbReference>
<organism evidence="4 5">
    <name type="scientific">Morganella morganii</name>
    <name type="common">Proteus morganii</name>
    <dbReference type="NCBI Taxonomy" id="582"/>
    <lineage>
        <taxon>Bacteria</taxon>
        <taxon>Pseudomonadati</taxon>
        <taxon>Pseudomonadota</taxon>
        <taxon>Gammaproteobacteria</taxon>
        <taxon>Enterobacterales</taxon>
        <taxon>Morganellaceae</taxon>
        <taxon>Morganella</taxon>
    </lineage>
</organism>
<evidence type="ECO:0000259" key="2">
    <source>
        <dbReference type="Pfam" id="PF04984"/>
    </source>
</evidence>
<evidence type="ECO:0000313" key="4">
    <source>
        <dbReference type="EMBL" id="MBE8611526.1"/>
    </source>
</evidence>
<dbReference type="InterPro" id="IPR035089">
    <property type="entry name" value="Phage_sheath_subtilisin"/>
</dbReference>
<dbReference type="AlphaFoldDB" id="A0A8I0Q040"/>
<evidence type="ECO:0000256" key="1">
    <source>
        <dbReference type="ARBA" id="ARBA00008005"/>
    </source>
</evidence>
<dbReference type="Pfam" id="PF17482">
    <property type="entry name" value="Phage_sheath_1C"/>
    <property type="match status" value="1"/>
</dbReference>
<evidence type="ECO:0000259" key="3">
    <source>
        <dbReference type="Pfam" id="PF17482"/>
    </source>
</evidence>
<feature type="domain" description="Tail sheath protein C-terminal" evidence="3">
    <location>
        <begin position="365"/>
        <end position="465"/>
    </location>
</feature>
<protein>
    <submittedName>
        <fullName evidence="4">Phage tail protein</fullName>
    </submittedName>
</protein>